<protein>
    <submittedName>
        <fullName evidence="2">Uncharacterized protein</fullName>
    </submittedName>
</protein>
<gene>
    <name evidence="2" type="ORF">AMTR_s00060p00082930</name>
</gene>
<feature type="region of interest" description="Disordered" evidence="1">
    <location>
        <begin position="1"/>
        <end position="60"/>
    </location>
</feature>
<sequence>MNPRTAQNPKNQYPENHTPYGAQNQAQNFNEDPQQTNNNPNAANNLEETVRDSLARRSNARKRWLKLQSWKLGVKPRNAVAKGHDYPSNGDSDANGMRSNFRKMVAQVTSLQPNVRRWLKVSCDSFLHM</sequence>
<dbReference type="AlphaFoldDB" id="W1NJY9"/>
<organism evidence="2 3">
    <name type="scientific">Amborella trichopoda</name>
    <dbReference type="NCBI Taxonomy" id="13333"/>
    <lineage>
        <taxon>Eukaryota</taxon>
        <taxon>Viridiplantae</taxon>
        <taxon>Streptophyta</taxon>
        <taxon>Embryophyta</taxon>
        <taxon>Tracheophyta</taxon>
        <taxon>Spermatophyta</taxon>
        <taxon>Magnoliopsida</taxon>
        <taxon>Amborellales</taxon>
        <taxon>Amborellaceae</taxon>
        <taxon>Amborella</taxon>
    </lineage>
</organism>
<reference evidence="3" key="1">
    <citation type="journal article" date="2013" name="Science">
        <title>The Amborella genome and the evolution of flowering plants.</title>
        <authorList>
            <consortium name="Amborella Genome Project"/>
        </authorList>
    </citation>
    <scope>NUCLEOTIDE SEQUENCE [LARGE SCALE GENOMIC DNA]</scope>
</reference>
<dbReference type="EMBL" id="KI397373">
    <property type="protein sequence ID" value="ERM95833.1"/>
    <property type="molecule type" value="Genomic_DNA"/>
</dbReference>
<evidence type="ECO:0000313" key="3">
    <source>
        <dbReference type="Proteomes" id="UP000017836"/>
    </source>
</evidence>
<keyword evidence="3" id="KW-1185">Reference proteome</keyword>
<feature type="compositionally biased region" description="Polar residues" evidence="1">
    <location>
        <begin position="1"/>
        <end position="36"/>
    </location>
</feature>
<name>W1NJY9_AMBTC</name>
<dbReference type="HOGENOM" id="CLU_1951682_0_0_1"/>
<evidence type="ECO:0000313" key="2">
    <source>
        <dbReference type="EMBL" id="ERM95833.1"/>
    </source>
</evidence>
<dbReference type="Proteomes" id="UP000017836">
    <property type="component" value="Unassembled WGS sequence"/>
</dbReference>
<proteinExistence type="predicted"/>
<accession>W1NJY9</accession>
<dbReference type="Gramene" id="ERM95833">
    <property type="protein sequence ID" value="ERM95833"/>
    <property type="gene ID" value="AMTR_s00060p00082930"/>
</dbReference>
<evidence type="ECO:0000256" key="1">
    <source>
        <dbReference type="SAM" id="MobiDB-lite"/>
    </source>
</evidence>